<dbReference type="InterPro" id="IPR024515">
    <property type="entry name" value="DUF3397"/>
</dbReference>
<feature type="transmembrane region" description="Helical" evidence="1">
    <location>
        <begin position="65"/>
        <end position="83"/>
    </location>
</feature>
<proteinExistence type="predicted"/>
<feature type="transmembrane region" description="Helical" evidence="1">
    <location>
        <begin position="35"/>
        <end position="53"/>
    </location>
</feature>
<keyword evidence="1" id="KW-1133">Transmembrane helix</keyword>
<protein>
    <submittedName>
        <fullName evidence="2">Membrane protein</fullName>
    </submittedName>
</protein>
<feature type="transmembrane region" description="Helical" evidence="1">
    <location>
        <begin position="95"/>
        <end position="117"/>
    </location>
</feature>
<dbReference type="Proteomes" id="UP000278419">
    <property type="component" value="Chromosome"/>
</dbReference>
<gene>
    <name evidence="2" type="ORF">NCTC10713_01002</name>
</gene>
<dbReference type="Pfam" id="PF11877">
    <property type="entry name" value="DUF3397"/>
    <property type="match status" value="1"/>
</dbReference>
<keyword evidence="1" id="KW-0472">Membrane</keyword>
<accession>A0A448AI68</accession>
<evidence type="ECO:0000313" key="2">
    <source>
        <dbReference type="EMBL" id="VED98055.1"/>
    </source>
</evidence>
<sequence length="119" mass="14013">MCMTLLKIASILFIFLTIILTIIITKLFRLKRFGLNFADLAFPLFVLEFYVISDRAFYHSFLPELALALSALAIAITVYFLRVKRSFYYPKFFKFFWRAGFILTFFLYLAMAIGLFLTK</sequence>
<evidence type="ECO:0000313" key="3">
    <source>
        <dbReference type="Proteomes" id="UP000278419"/>
    </source>
</evidence>
<dbReference type="EMBL" id="LR134283">
    <property type="protein sequence ID" value="VED98055.1"/>
    <property type="molecule type" value="Genomic_DNA"/>
</dbReference>
<dbReference type="AlphaFoldDB" id="A0A448AI68"/>
<organism evidence="2 3">
    <name type="scientific">Streptococcus anginosus</name>
    <dbReference type="NCBI Taxonomy" id="1328"/>
    <lineage>
        <taxon>Bacteria</taxon>
        <taxon>Bacillati</taxon>
        <taxon>Bacillota</taxon>
        <taxon>Bacilli</taxon>
        <taxon>Lactobacillales</taxon>
        <taxon>Streptococcaceae</taxon>
        <taxon>Streptococcus</taxon>
        <taxon>Streptococcus anginosus group</taxon>
    </lineage>
</organism>
<keyword evidence="1" id="KW-0812">Transmembrane</keyword>
<evidence type="ECO:0000256" key="1">
    <source>
        <dbReference type="SAM" id="Phobius"/>
    </source>
</evidence>
<name>A0A448AI68_STRAP</name>
<feature type="transmembrane region" description="Helical" evidence="1">
    <location>
        <begin position="6"/>
        <end position="28"/>
    </location>
</feature>
<reference evidence="2 3" key="1">
    <citation type="submission" date="2018-12" db="EMBL/GenBank/DDBJ databases">
        <authorList>
            <consortium name="Pathogen Informatics"/>
        </authorList>
    </citation>
    <scope>NUCLEOTIDE SEQUENCE [LARGE SCALE GENOMIC DNA]</scope>
    <source>
        <strain evidence="2 3">NCTC10713</strain>
    </source>
</reference>